<feature type="compositionally biased region" description="Polar residues" evidence="1">
    <location>
        <begin position="227"/>
        <end position="250"/>
    </location>
</feature>
<organism evidence="2 3">
    <name type="scientific">Coleophoma cylindrospora</name>
    <dbReference type="NCBI Taxonomy" id="1849047"/>
    <lineage>
        <taxon>Eukaryota</taxon>
        <taxon>Fungi</taxon>
        <taxon>Dikarya</taxon>
        <taxon>Ascomycota</taxon>
        <taxon>Pezizomycotina</taxon>
        <taxon>Leotiomycetes</taxon>
        <taxon>Helotiales</taxon>
        <taxon>Dermateaceae</taxon>
        <taxon>Coleophoma</taxon>
    </lineage>
</organism>
<evidence type="ECO:0000313" key="2">
    <source>
        <dbReference type="EMBL" id="RDW67536.1"/>
    </source>
</evidence>
<dbReference type="AlphaFoldDB" id="A0A3D8R0H5"/>
<accession>A0A3D8R0H5</accession>
<feature type="compositionally biased region" description="Low complexity" evidence="1">
    <location>
        <begin position="161"/>
        <end position="172"/>
    </location>
</feature>
<proteinExistence type="predicted"/>
<feature type="compositionally biased region" description="Low complexity" evidence="1">
    <location>
        <begin position="201"/>
        <end position="226"/>
    </location>
</feature>
<dbReference type="OrthoDB" id="10443315at2759"/>
<sequence>MLTPQMFTPQVELPSSPSPTTPEDPEPAKPPTAPLSLRDRLNARVPLSTTRSDAPALGSGVSVARRFNASEASGSGGAESWRSRLKDRVPVTVPRTETSGEEAKSTASTSLKERLNSRASISSSQGESPVESKSTVTTPLKDRLNSRAPLSAAGSRPFTPPESATSAPAPSSWRDRLQSRVPVTESPKPVLPESEPTVPASEPTVPASEPVVPVSEPVVPESESSSQDNNVSTISTAEVEISSESKTNIESPPKVSIPSTPNSTPAPTSTIPNGSPARSSPAMTLRERLALRTPISANQATAVSMVTPPVSAADGPSQAAITTSSPQNKIPATETSAPISAIVVSPLPTTADLPSDGLDHTPSGVVTESQPPAPESIEAPPMVEEESPMIEGLQAVDAASSDDDSSRSSVSGISSMTYASSFTDASSVARSSITPDISPGDASPEMKPSSAEDVLVAEVSIVETTPFIDSPPAIESSSTIENLSTKEVPAVESPPGTKPSVVAEAFSIVETVPAIESPRPMEASTVIKIVPGVMVSTTPQIATEASSTTDGSLDANAFSVTDTTPRISIPEFSNISQASGAAPTNANSPAVESKPMMSFLKVPSSLGPPESGLFSGFFKSKPAKAETPVNLGTETSEQAAIPVDSSSVSKPLLGSSPTVSIPTTQEVGPKMPVVKPSTPNTAESSTRVSAISTTSDMSDRSTSKPNESPISATVGTTIYSRFWGQPKPKPPTEIATTKPPIVNTTPEPPPAALPAAPQATVESSGILGGVASRFLLSRWTAQSTPPARAEDIEDIKAREEIARLNMEMMAAQDAAAQVNPVKGVGVKKVTEDPEDIKAREEIARLTAEIMAAEGK</sequence>
<dbReference type="Proteomes" id="UP000256645">
    <property type="component" value="Unassembled WGS sequence"/>
</dbReference>
<keyword evidence="3" id="KW-1185">Reference proteome</keyword>
<dbReference type="EMBL" id="PDLM01000010">
    <property type="protein sequence ID" value="RDW67536.1"/>
    <property type="molecule type" value="Genomic_DNA"/>
</dbReference>
<feature type="compositionally biased region" description="Polar residues" evidence="1">
    <location>
        <begin position="677"/>
        <end position="691"/>
    </location>
</feature>
<dbReference type="STRING" id="1849047.A0A3D8R0H5"/>
<feature type="compositionally biased region" description="Polar residues" evidence="1">
    <location>
        <begin position="319"/>
        <end position="334"/>
    </location>
</feature>
<name>A0A3D8R0H5_9HELO</name>
<feature type="compositionally biased region" description="Low complexity" evidence="1">
    <location>
        <begin position="645"/>
        <end position="657"/>
    </location>
</feature>
<comment type="caution">
    <text evidence="2">The sequence shown here is derived from an EMBL/GenBank/DDBJ whole genome shotgun (WGS) entry which is preliminary data.</text>
</comment>
<feature type="compositionally biased region" description="Polar residues" evidence="1">
    <location>
        <begin position="704"/>
        <end position="719"/>
    </location>
</feature>
<feature type="region of interest" description="Disordered" evidence="1">
    <location>
        <begin position="1"/>
        <end position="334"/>
    </location>
</feature>
<feature type="region of interest" description="Disordered" evidence="1">
    <location>
        <begin position="348"/>
        <end position="451"/>
    </location>
</feature>
<feature type="compositionally biased region" description="Polar residues" evidence="1">
    <location>
        <begin position="416"/>
        <end position="435"/>
    </location>
</feature>
<evidence type="ECO:0000256" key="1">
    <source>
        <dbReference type="SAM" id="MobiDB-lite"/>
    </source>
</evidence>
<evidence type="ECO:0000313" key="3">
    <source>
        <dbReference type="Proteomes" id="UP000256645"/>
    </source>
</evidence>
<feature type="compositionally biased region" description="Polar residues" evidence="1">
    <location>
        <begin position="117"/>
        <end position="138"/>
    </location>
</feature>
<reference evidence="2 3" key="1">
    <citation type="journal article" date="2018" name="IMA Fungus">
        <title>IMA Genome-F 9: Draft genome sequence of Annulohypoxylon stygium, Aspergillus mulundensis, Berkeleyomyces basicola (syn. Thielaviopsis basicola), Ceratocystis smalleyi, two Cercospora beticola strains, Coleophoma cylindrospora, Fusarium fracticaudum, Phialophora cf. hyalina, and Morchella septimelata.</title>
        <authorList>
            <person name="Wingfield B.D."/>
            <person name="Bills G.F."/>
            <person name="Dong Y."/>
            <person name="Huang W."/>
            <person name="Nel W.J."/>
            <person name="Swalarsk-Parry B.S."/>
            <person name="Vaghefi N."/>
            <person name="Wilken P.M."/>
            <person name="An Z."/>
            <person name="de Beer Z.W."/>
            <person name="De Vos L."/>
            <person name="Chen L."/>
            <person name="Duong T.A."/>
            <person name="Gao Y."/>
            <person name="Hammerbacher A."/>
            <person name="Kikkert J.R."/>
            <person name="Li Y."/>
            <person name="Li H."/>
            <person name="Li K."/>
            <person name="Li Q."/>
            <person name="Liu X."/>
            <person name="Ma X."/>
            <person name="Naidoo K."/>
            <person name="Pethybridge S.J."/>
            <person name="Sun J."/>
            <person name="Steenkamp E.T."/>
            <person name="van der Nest M.A."/>
            <person name="van Wyk S."/>
            <person name="Wingfield M.J."/>
            <person name="Xiong C."/>
            <person name="Yue Q."/>
            <person name="Zhang X."/>
        </authorList>
    </citation>
    <scope>NUCLEOTIDE SEQUENCE [LARGE SCALE GENOMIC DNA]</scope>
    <source>
        <strain evidence="2 3">BP6252</strain>
    </source>
</reference>
<feature type="compositionally biased region" description="Low complexity" evidence="1">
    <location>
        <begin position="256"/>
        <end position="273"/>
    </location>
</feature>
<feature type="region of interest" description="Disordered" evidence="1">
    <location>
        <begin position="641"/>
        <end position="759"/>
    </location>
</feature>
<gene>
    <name evidence="2" type="ORF">BP6252_08932</name>
</gene>
<feature type="compositionally biased region" description="Pro residues" evidence="1">
    <location>
        <begin position="16"/>
        <end position="33"/>
    </location>
</feature>
<protein>
    <submittedName>
        <fullName evidence="2">Uncharacterized protein</fullName>
    </submittedName>
</protein>
<feature type="compositionally biased region" description="Polar residues" evidence="1">
    <location>
        <begin position="295"/>
        <end position="304"/>
    </location>
</feature>